<feature type="compositionally biased region" description="Acidic residues" evidence="1">
    <location>
        <begin position="466"/>
        <end position="488"/>
    </location>
</feature>
<feature type="compositionally biased region" description="Acidic residues" evidence="1">
    <location>
        <begin position="426"/>
        <end position="435"/>
    </location>
</feature>
<accession>A0A9Q1EGZ7</accession>
<dbReference type="Pfam" id="PF15262">
    <property type="entry name" value="DUF4592"/>
    <property type="match status" value="1"/>
</dbReference>
<dbReference type="AlphaFoldDB" id="A0A9Q1EGZ7"/>
<feature type="compositionally biased region" description="Basic and acidic residues" evidence="1">
    <location>
        <begin position="632"/>
        <end position="651"/>
    </location>
</feature>
<feature type="compositionally biased region" description="Acidic residues" evidence="1">
    <location>
        <begin position="576"/>
        <end position="587"/>
    </location>
</feature>
<feature type="compositionally biased region" description="Basic and acidic residues" evidence="1">
    <location>
        <begin position="594"/>
        <end position="608"/>
    </location>
</feature>
<dbReference type="InterPro" id="IPR028030">
    <property type="entry name" value="DUF4592"/>
</dbReference>
<feature type="region of interest" description="Disordered" evidence="1">
    <location>
        <begin position="535"/>
        <end position="955"/>
    </location>
</feature>
<feature type="compositionally biased region" description="Basic and acidic residues" evidence="1">
    <location>
        <begin position="847"/>
        <end position="863"/>
    </location>
</feature>
<comment type="caution">
    <text evidence="3">The sequence shown here is derived from an EMBL/GenBank/DDBJ whole genome shotgun (WGS) entry which is preliminary data.</text>
</comment>
<name>A0A9Q1EGZ7_SYNKA</name>
<keyword evidence="4" id="KW-1185">Reference proteome</keyword>
<feature type="compositionally biased region" description="Acidic residues" evidence="1">
    <location>
        <begin position="258"/>
        <end position="277"/>
    </location>
</feature>
<reference evidence="3" key="1">
    <citation type="journal article" date="2023" name="Science">
        <title>Genome structures resolve the early diversification of teleost fishes.</title>
        <authorList>
            <person name="Parey E."/>
            <person name="Louis A."/>
            <person name="Montfort J."/>
            <person name="Bouchez O."/>
            <person name="Roques C."/>
            <person name="Iampietro C."/>
            <person name="Lluch J."/>
            <person name="Castinel A."/>
            <person name="Donnadieu C."/>
            <person name="Desvignes T."/>
            <person name="Floi Bucao C."/>
            <person name="Jouanno E."/>
            <person name="Wen M."/>
            <person name="Mejri S."/>
            <person name="Dirks R."/>
            <person name="Jansen H."/>
            <person name="Henkel C."/>
            <person name="Chen W.J."/>
            <person name="Zahm M."/>
            <person name="Cabau C."/>
            <person name="Klopp C."/>
            <person name="Thompson A.W."/>
            <person name="Robinson-Rechavi M."/>
            <person name="Braasch I."/>
            <person name="Lecointre G."/>
            <person name="Bobe J."/>
            <person name="Postlethwait J.H."/>
            <person name="Berthelot C."/>
            <person name="Roest Crollius H."/>
            <person name="Guiguen Y."/>
        </authorList>
    </citation>
    <scope>NUCLEOTIDE SEQUENCE</scope>
    <source>
        <tissue evidence="3">Blood</tissue>
    </source>
</reference>
<feature type="compositionally biased region" description="Low complexity" evidence="1">
    <location>
        <begin position="662"/>
        <end position="675"/>
    </location>
</feature>
<feature type="compositionally biased region" description="Acidic residues" evidence="1">
    <location>
        <begin position="541"/>
        <end position="557"/>
    </location>
</feature>
<dbReference type="Proteomes" id="UP001152622">
    <property type="component" value="Chromosome 18"/>
</dbReference>
<feature type="region of interest" description="Disordered" evidence="1">
    <location>
        <begin position="360"/>
        <end position="488"/>
    </location>
</feature>
<feature type="compositionally biased region" description="Acidic residues" evidence="1">
    <location>
        <begin position="609"/>
        <end position="618"/>
    </location>
</feature>
<dbReference type="InterPro" id="IPR026713">
    <property type="entry name" value="CRACD-like"/>
</dbReference>
<dbReference type="PANTHER" id="PTHR47743">
    <property type="entry name" value="KIAA1210 / KIAA1211 FAMILY MEMBER"/>
    <property type="match status" value="1"/>
</dbReference>
<evidence type="ECO:0000313" key="3">
    <source>
        <dbReference type="EMBL" id="KAJ8338589.1"/>
    </source>
</evidence>
<dbReference type="EMBL" id="JAINUF010000018">
    <property type="protein sequence ID" value="KAJ8338589.1"/>
    <property type="molecule type" value="Genomic_DNA"/>
</dbReference>
<feature type="compositionally biased region" description="Polar residues" evidence="1">
    <location>
        <begin position="1"/>
        <end position="23"/>
    </location>
</feature>
<feature type="domain" description="DUF4592" evidence="2">
    <location>
        <begin position="69"/>
        <end position="178"/>
    </location>
</feature>
<feature type="region of interest" description="Disordered" evidence="1">
    <location>
        <begin position="209"/>
        <end position="332"/>
    </location>
</feature>
<proteinExistence type="predicted"/>
<evidence type="ECO:0000259" key="2">
    <source>
        <dbReference type="Pfam" id="PF15262"/>
    </source>
</evidence>
<organism evidence="3 4">
    <name type="scientific">Synaphobranchus kaupii</name>
    <name type="common">Kaup's arrowtooth eel</name>
    <dbReference type="NCBI Taxonomy" id="118154"/>
    <lineage>
        <taxon>Eukaryota</taxon>
        <taxon>Metazoa</taxon>
        <taxon>Chordata</taxon>
        <taxon>Craniata</taxon>
        <taxon>Vertebrata</taxon>
        <taxon>Euteleostomi</taxon>
        <taxon>Actinopterygii</taxon>
        <taxon>Neopterygii</taxon>
        <taxon>Teleostei</taxon>
        <taxon>Anguilliformes</taxon>
        <taxon>Synaphobranchidae</taxon>
        <taxon>Synaphobranchus</taxon>
    </lineage>
</organism>
<feature type="compositionally biased region" description="Low complexity" evidence="1">
    <location>
        <begin position="302"/>
        <end position="313"/>
    </location>
</feature>
<feature type="compositionally biased region" description="Basic and acidic residues" evidence="1">
    <location>
        <begin position="900"/>
        <end position="912"/>
    </location>
</feature>
<protein>
    <recommendedName>
        <fullName evidence="2">DUF4592 domain-containing protein</fullName>
    </recommendedName>
</protein>
<gene>
    <name evidence="3" type="ORF">SKAU_G00375550</name>
</gene>
<feature type="compositionally biased region" description="Basic and acidic residues" evidence="1">
    <location>
        <begin position="360"/>
        <end position="379"/>
    </location>
</feature>
<feature type="compositionally biased region" description="Acidic residues" evidence="1">
    <location>
        <begin position="389"/>
        <end position="398"/>
    </location>
</feature>
<evidence type="ECO:0000256" key="1">
    <source>
        <dbReference type="SAM" id="MobiDB-lite"/>
    </source>
</evidence>
<feature type="region of interest" description="Disordered" evidence="1">
    <location>
        <begin position="1"/>
        <end position="61"/>
    </location>
</feature>
<evidence type="ECO:0000313" key="4">
    <source>
        <dbReference type="Proteomes" id="UP001152622"/>
    </source>
</evidence>
<feature type="region of interest" description="Disordered" evidence="1">
    <location>
        <begin position="78"/>
        <end position="144"/>
    </location>
</feature>
<dbReference type="OrthoDB" id="8869651at2759"/>
<feature type="compositionally biased region" description="Polar residues" evidence="1">
    <location>
        <begin position="621"/>
        <end position="631"/>
    </location>
</feature>
<feature type="compositionally biased region" description="Polar residues" evidence="1">
    <location>
        <begin position="913"/>
        <end position="934"/>
    </location>
</feature>
<sequence>MSNGAEATATQSDADQDSGSKINMGSKAMSHDSVFVSDSQSSEPNDDGLASSQDNIPGKVKSLQLQLKQAIRMGSPPSLICVKKGEDGGTVSEDDGLPCSPPEISTLHTVLTGSSHERTSSLSLEGSDSEDEQMSLEASSRPASPLVSLPLDFSEPANLAGCLNNSAARHRIAVKQRACAKRKPASREMFESSKVKILSGRVPLRVTEEPPSAVIMEPSAEEENKDVVMSETDACVDGADQQENEAEVSLSVQSASETMEEEPAAPDEPAEAEDEDVSSSSSETELDGEKSLPAVDLALDLQGSPGSQAPPGGHHTDMALDSEGEVSAEEPGLLQEVLSSLECPLTSAFVLKPDTRDLQISEDLGGHSHTDGPLDHLTDRPSSSPALNQEEDEEEEGDIPPSIDTRCDLDACDEQLVEEERHVESDEGEGEEDEVVSPAEDLLEKEPDLPAGGGEETEEQGKAEEVMEQEEVMEEEELKADVEEVEEEEAVMEEAVVDEVEEEQAVMEEDKEAIEEYEVVTETVVMQQQEDVEEVVMQQKEEDDEEEVEEVKEEIEGIEVGVEITPDAPQQKALAETEEEEEEDDKEDVAVAPEIHEPEHPEETKEVEPDQDSGEEDAWAQSDTGSYSHTGSMERSEFTIERFSAEVKDDASPPQPPEADSEQSPAFSPSSEEPSTPVDKPSPTADISVAGDAEELSSGSNVEEDPGNVPDVPEPSKVRFTIAPAWQRSLSSGGTPKEPPCTSPIKPEAFEQTPPETPSLPGKAEPAASPDPPQSAAPVSPVRQPPAQDAGSAENPFGVKLRRTPVLLRYSGDGSGDPPATGLPAEPAEPSRRPQSGLPSARPALLKKPDLLEDSTAKLRKTPDSALSRGPGEQVTSPSWISVAKQKQKSFQENPLEETSPDRKSPLEKDEVNLSSSPVTVSCSLEISKPTATEQEGKRVTAHSPPVQAGQDEPPWLALAKKKAKAWREMPQIVQ</sequence>
<dbReference type="PANTHER" id="PTHR47743:SF2">
    <property type="entry name" value="ACROSOMAL PROTEIN KIAA1210"/>
    <property type="match status" value="1"/>
</dbReference>